<keyword evidence="1" id="KW-1133">Transmembrane helix</keyword>
<name>A0AAE1TVH0_9EUCA</name>
<sequence>MRIQHRSARQKDWCAIVSTFIVACSLALIGTSLLLQGDPTTGLVFIFVGEYLGEGHSYVDTDISILVLWTRVYKQMKHSTTTTTTTTP</sequence>
<protein>
    <submittedName>
        <fullName evidence="2">Uncharacterized protein</fullName>
    </submittedName>
</protein>
<dbReference type="EMBL" id="JAWZYT010003130">
    <property type="protein sequence ID" value="KAK4300033.1"/>
    <property type="molecule type" value="Genomic_DNA"/>
</dbReference>
<evidence type="ECO:0000256" key="1">
    <source>
        <dbReference type="SAM" id="Phobius"/>
    </source>
</evidence>
<organism evidence="2 3">
    <name type="scientific">Petrolisthes manimaculis</name>
    <dbReference type="NCBI Taxonomy" id="1843537"/>
    <lineage>
        <taxon>Eukaryota</taxon>
        <taxon>Metazoa</taxon>
        <taxon>Ecdysozoa</taxon>
        <taxon>Arthropoda</taxon>
        <taxon>Crustacea</taxon>
        <taxon>Multicrustacea</taxon>
        <taxon>Malacostraca</taxon>
        <taxon>Eumalacostraca</taxon>
        <taxon>Eucarida</taxon>
        <taxon>Decapoda</taxon>
        <taxon>Pleocyemata</taxon>
        <taxon>Anomura</taxon>
        <taxon>Galatheoidea</taxon>
        <taxon>Porcellanidae</taxon>
        <taxon>Petrolisthes</taxon>
    </lineage>
</organism>
<reference evidence="2" key="1">
    <citation type="submission" date="2023-11" db="EMBL/GenBank/DDBJ databases">
        <title>Genome assemblies of two species of porcelain crab, Petrolisthes cinctipes and Petrolisthes manimaculis (Anomura: Porcellanidae).</title>
        <authorList>
            <person name="Angst P."/>
        </authorList>
    </citation>
    <scope>NUCLEOTIDE SEQUENCE</scope>
    <source>
        <strain evidence="2">PB745_02</strain>
        <tissue evidence="2">Gill</tissue>
    </source>
</reference>
<comment type="caution">
    <text evidence="2">The sequence shown here is derived from an EMBL/GenBank/DDBJ whole genome shotgun (WGS) entry which is preliminary data.</text>
</comment>
<dbReference type="PROSITE" id="PS51257">
    <property type="entry name" value="PROKAR_LIPOPROTEIN"/>
    <property type="match status" value="1"/>
</dbReference>
<evidence type="ECO:0000313" key="3">
    <source>
        <dbReference type="Proteomes" id="UP001292094"/>
    </source>
</evidence>
<dbReference type="Proteomes" id="UP001292094">
    <property type="component" value="Unassembled WGS sequence"/>
</dbReference>
<proteinExistence type="predicted"/>
<keyword evidence="1" id="KW-0812">Transmembrane</keyword>
<evidence type="ECO:0000313" key="2">
    <source>
        <dbReference type="EMBL" id="KAK4300033.1"/>
    </source>
</evidence>
<keyword evidence="1" id="KW-0472">Membrane</keyword>
<accession>A0AAE1TVH0</accession>
<gene>
    <name evidence="2" type="ORF">Pmani_027735</name>
</gene>
<keyword evidence="3" id="KW-1185">Reference proteome</keyword>
<dbReference type="AlphaFoldDB" id="A0AAE1TVH0"/>
<feature type="transmembrane region" description="Helical" evidence="1">
    <location>
        <begin position="12"/>
        <end position="35"/>
    </location>
</feature>